<protein>
    <submittedName>
        <fullName evidence="5">Glyco_hydro_1</fullName>
    </submittedName>
</protein>
<dbReference type="Pfam" id="PF00232">
    <property type="entry name" value="Glyco_hydro_1"/>
    <property type="match status" value="1"/>
</dbReference>
<feature type="non-terminal residue" evidence="5">
    <location>
        <position position="109"/>
    </location>
</feature>
<accession>A0A060CI65</accession>
<dbReference type="AlphaFoldDB" id="A0A060CI65"/>
<dbReference type="GO" id="GO:0005975">
    <property type="term" value="P:carbohydrate metabolic process"/>
    <property type="evidence" value="ECO:0007669"/>
    <property type="project" value="InterPro"/>
</dbReference>
<evidence type="ECO:0000256" key="2">
    <source>
        <dbReference type="ARBA" id="ARBA00022801"/>
    </source>
</evidence>
<dbReference type="InterPro" id="IPR017853">
    <property type="entry name" value="GH"/>
</dbReference>
<keyword evidence="3" id="KW-0326">Glycosidase</keyword>
<evidence type="ECO:0000256" key="3">
    <source>
        <dbReference type="ARBA" id="ARBA00023295"/>
    </source>
</evidence>
<dbReference type="GO" id="GO:0008422">
    <property type="term" value="F:beta-glucosidase activity"/>
    <property type="evidence" value="ECO:0007669"/>
    <property type="project" value="TreeGrafter"/>
</dbReference>
<keyword evidence="2" id="KW-0378">Hydrolase</keyword>
<sequence>AAIDRYRAMIDALRTRGITPMLCLHHFSNPQWLEAQDAWERAESIDRYLRFVRFVVGTLGDLNSMWLTINEPQVYTNHSYLEGIFPPAKNESAGGHQGLSPHAAGARIR</sequence>
<dbReference type="PANTHER" id="PTHR10353">
    <property type="entry name" value="GLYCOSYL HYDROLASE"/>
    <property type="match status" value="1"/>
</dbReference>
<evidence type="ECO:0000313" key="5">
    <source>
        <dbReference type="EMBL" id="AIA94622.1"/>
    </source>
</evidence>
<proteinExistence type="inferred from homology"/>
<dbReference type="SUPFAM" id="SSF51445">
    <property type="entry name" value="(Trans)glycosidases"/>
    <property type="match status" value="1"/>
</dbReference>
<dbReference type="Gene3D" id="3.20.20.80">
    <property type="entry name" value="Glycosidases"/>
    <property type="match status" value="1"/>
</dbReference>
<comment type="similarity">
    <text evidence="1 4">Belongs to the glycosyl hydrolase 1 family.</text>
</comment>
<evidence type="ECO:0000256" key="1">
    <source>
        <dbReference type="ARBA" id="ARBA00010838"/>
    </source>
</evidence>
<feature type="non-terminal residue" evidence="5">
    <location>
        <position position="1"/>
    </location>
</feature>
<dbReference type="EMBL" id="KF127269">
    <property type="protein sequence ID" value="AIA94622.1"/>
    <property type="molecule type" value="Genomic_DNA"/>
</dbReference>
<name>A0A060CI65_9BACT</name>
<reference evidence="5" key="1">
    <citation type="journal article" date="2013" name="Environ. Microbiol.">
        <title>Seasonally variable intestinal metagenomes of the red palm weevil (Rhynchophorus ferrugineus).</title>
        <authorList>
            <person name="Jia S."/>
            <person name="Zhang X."/>
            <person name="Zhang G."/>
            <person name="Yin A."/>
            <person name="Zhang S."/>
            <person name="Li F."/>
            <person name="Wang L."/>
            <person name="Zhao D."/>
            <person name="Yun Q."/>
            <person name="Tala"/>
            <person name="Wang J."/>
            <person name="Sun G."/>
            <person name="Baabdullah M."/>
            <person name="Yu X."/>
            <person name="Hu S."/>
            <person name="Al-Mssallem I.S."/>
            <person name="Yu J."/>
        </authorList>
    </citation>
    <scope>NUCLEOTIDE SEQUENCE</scope>
</reference>
<evidence type="ECO:0000256" key="4">
    <source>
        <dbReference type="RuleBase" id="RU003690"/>
    </source>
</evidence>
<dbReference type="InterPro" id="IPR001360">
    <property type="entry name" value="Glyco_hydro_1"/>
</dbReference>
<dbReference type="PANTHER" id="PTHR10353:SF209">
    <property type="entry name" value="GALACTOLIPID GALACTOSYLTRANSFERASE SFR2, CHLOROPLASTIC"/>
    <property type="match status" value="1"/>
</dbReference>
<organism evidence="5">
    <name type="scientific">uncultured Dictyoglomus sp</name>
    <dbReference type="NCBI Taxonomy" id="221213"/>
    <lineage>
        <taxon>Bacteria</taxon>
        <taxon>Pseudomonadati</taxon>
        <taxon>Dictyoglomota</taxon>
        <taxon>Dictyoglomia</taxon>
        <taxon>Dictyoglomales</taxon>
        <taxon>Dictyoglomaceae</taxon>
        <taxon>Dictyoglomus</taxon>
        <taxon>environmental samples</taxon>
    </lineage>
</organism>